<dbReference type="InterPro" id="IPR050238">
    <property type="entry name" value="DNA_Rep/Repair_Clamp_Loader"/>
</dbReference>
<dbReference type="Pfam" id="PF12362">
    <property type="entry name" value="DUF3646"/>
    <property type="match status" value="1"/>
</dbReference>
<dbReference type="SUPFAM" id="SSF48019">
    <property type="entry name" value="post-AAA+ oligomerization domain-like"/>
    <property type="match status" value="1"/>
</dbReference>
<dbReference type="GO" id="GO:0003677">
    <property type="term" value="F:DNA binding"/>
    <property type="evidence" value="ECO:0007669"/>
    <property type="project" value="InterPro"/>
</dbReference>
<keyword evidence="15" id="KW-1185">Reference proteome</keyword>
<dbReference type="InterPro" id="IPR022754">
    <property type="entry name" value="DNA_pol_III_gamma-3"/>
</dbReference>
<feature type="compositionally biased region" description="Gly residues" evidence="12">
    <location>
        <begin position="409"/>
        <end position="427"/>
    </location>
</feature>
<evidence type="ECO:0000256" key="7">
    <source>
        <dbReference type="ARBA" id="ARBA00022833"/>
    </source>
</evidence>
<dbReference type="InterPro" id="IPR045085">
    <property type="entry name" value="HLD_clamp_pol_III_gamma_tau"/>
</dbReference>
<evidence type="ECO:0000256" key="1">
    <source>
        <dbReference type="ARBA" id="ARBA00006360"/>
    </source>
</evidence>
<comment type="subunit">
    <text evidence="11">DNA polymerase III contains a core (composed of alpha, epsilon and theta chains) that associates with a tau subunit. This core dimerizes to form the POLIII' complex. PolIII' associates with the gamma complex (composed of gamma, delta, delta', psi and chi chains) and with the beta chain to form the complete DNA polymerase III complex.</text>
</comment>
<evidence type="ECO:0000256" key="5">
    <source>
        <dbReference type="ARBA" id="ARBA00022723"/>
    </source>
</evidence>
<dbReference type="Gene3D" id="1.20.272.10">
    <property type="match status" value="1"/>
</dbReference>
<dbReference type="GO" id="GO:0005524">
    <property type="term" value="F:ATP binding"/>
    <property type="evidence" value="ECO:0007669"/>
    <property type="project" value="UniProtKB-KW"/>
</dbReference>
<keyword evidence="9 11" id="KW-0239">DNA-directed DNA polymerase</keyword>
<feature type="compositionally biased region" description="Low complexity" evidence="12">
    <location>
        <begin position="428"/>
        <end position="474"/>
    </location>
</feature>
<evidence type="ECO:0000256" key="6">
    <source>
        <dbReference type="ARBA" id="ARBA00022741"/>
    </source>
</evidence>
<dbReference type="GO" id="GO:0046872">
    <property type="term" value="F:metal ion binding"/>
    <property type="evidence" value="ECO:0007669"/>
    <property type="project" value="UniProtKB-KW"/>
</dbReference>
<dbReference type="KEGG" id="kmn:HW532_14815"/>
<feature type="region of interest" description="Disordered" evidence="12">
    <location>
        <begin position="404"/>
        <end position="474"/>
    </location>
</feature>
<keyword evidence="8 11" id="KW-0067">ATP-binding</keyword>
<dbReference type="GO" id="GO:0009360">
    <property type="term" value="C:DNA polymerase III complex"/>
    <property type="evidence" value="ECO:0007669"/>
    <property type="project" value="InterPro"/>
</dbReference>
<dbReference type="Pfam" id="PF22608">
    <property type="entry name" value="DNAX_ATPase_lid"/>
    <property type="match status" value="1"/>
</dbReference>
<dbReference type="FunFam" id="1.20.272.10:FF:000003">
    <property type="entry name" value="DNA polymerase III subunit gamma/tau"/>
    <property type="match status" value="1"/>
</dbReference>
<evidence type="ECO:0000256" key="11">
    <source>
        <dbReference type="RuleBase" id="RU364063"/>
    </source>
</evidence>
<dbReference type="AlphaFoldDB" id="A0A7S8C612"/>
<feature type="region of interest" description="Disordered" evidence="12">
    <location>
        <begin position="594"/>
        <end position="621"/>
    </location>
</feature>
<evidence type="ECO:0000256" key="8">
    <source>
        <dbReference type="ARBA" id="ARBA00022840"/>
    </source>
</evidence>
<dbReference type="FunFam" id="1.10.8.60:FF:000013">
    <property type="entry name" value="DNA polymerase III subunit gamma/tau"/>
    <property type="match status" value="1"/>
</dbReference>
<keyword evidence="7" id="KW-0862">Zinc</keyword>
<feature type="compositionally biased region" description="Acidic residues" evidence="12">
    <location>
        <begin position="601"/>
        <end position="621"/>
    </location>
</feature>
<dbReference type="Pfam" id="PF12169">
    <property type="entry name" value="DNA_pol3_gamma3"/>
    <property type="match status" value="1"/>
</dbReference>
<evidence type="ECO:0000256" key="4">
    <source>
        <dbReference type="ARBA" id="ARBA00022705"/>
    </source>
</evidence>
<evidence type="ECO:0000313" key="15">
    <source>
        <dbReference type="Proteomes" id="UP000593594"/>
    </source>
</evidence>
<feature type="region of interest" description="Disordered" evidence="12">
    <location>
        <begin position="1"/>
        <end position="29"/>
    </location>
</feature>
<dbReference type="InterPro" id="IPR022107">
    <property type="entry name" value="DNA_pol_III_gamma/tau_C"/>
</dbReference>
<dbReference type="EMBL" id="CP058214">
    <property type="protein sequence ID" value="QPC43849.1"/>
    <property type="molecule type" value="Genomic_DNA"/>
</dbReference>
<comment type="function">
    <text evidence="11">DNA polymerase III is a complex, multichain enzyme responsible for most of the replicative synthesis in bacteria. This DNA polymerase also exhibits 3' to 5' exonuclease activity.</text>
</comment>
<protein>
    <recommendedName>
        <fullName evidence="11">DNA polymerase III subunit gamma/tau</fullName>
        <ecNumber evidence="11">2.7.7.7</ecNumber>
    </recommendedName>
</protein>
<dbReference type="GO" id="GO:0006261">
    <property type="term" value="P:DNA-templated DNA replication"/>
    <property type="evidence" value="ECO:0007669"/>
    <property type="project" value="TreeGrafter"/>
</dbReference>
<dbReference type="SMART" id="SM00382">
    <property type="entry name" value="AAA"/>
    <property type="match status" value="1"/>
</dbReference>
<dbReference type="GO" id="GO:0003887">
    <property type="term" value="F:DNA-directed DNA polymerase activity"/>
    <property type="evidence" value="ECO:0007669"/>
    <property type="project" value="UniProtKB-KW"/>
</dbReference>
<dbReference type="Pfam" id="PF13177">
    <property type="entry name" value="DNA_pol3_delta2"/>
    <property type="match status" value="1"/>
</dbReference>
<feature type="domain" description="AAA+ ATPase" evidence="13">
    <location>
        <begin position="67"/>
        <end position="212"/>
    </location>
</feature>
<dbReference type="Proteomes" id="UP000593594">
    <property type="component" value="Chromosome"/>
</dbReference>
<dbReference type="PANTHER" id="PTHR11669:SF0">
    <property type="entry name" value="PROTEIN STICHEL-LIKE 2"/>
    <property type="match status" value="1"/>
</dbReference>
<dbReference type="InterPro" id="IPR003593">
    <property type="entry name" value="AAA+_ATPase"/>
</dbReference>
<dbReference type="CDD" id="cd18137">
    <property type="entry name" value="HLD_clamp_pol_III_gamma_tau"/>
    <property type="match status" value="1"/>
</dbReference>
<keyword evidence="4 11" id="KW-0235">DNA replication</keyword>
<proteinExistence type="inferred from homology"/>
<sequence>MSETDNTPAEGQGATANPSPDGADATGGEASGYRVLARKYRPRTFEDLIGQDAMVRTLANAFRAGRIAQAYMLTGVRGVGKTTTARLIARALNYTGGDDRPSVEMDGFGEHCEAILESRHPDVIEMDAASRTGVEDIRELIEGVRYRPIAARYKVYIIDEVHMLSKAAFNALLKTLEEPPEHVKFIFATTEIRKVPVTVLSRCQRFDLRRLDAELLIAHFRKVSAAENVEADDEALKLIARAAEGSVRDGLSLLDQAIAYGGAHIEAAAVRDMLGLADRGRIVDLFEAVLRGEAADALGHLKALYDYGADPASVLADMAELTHWITRLKVVPGAADDVTRTEVERTRGVAIAGEINMPALTRAWQMLLKGLGEVNYASNPMAAAEMVLIRMAYAAELPTPDEIIRRMGDGPGAAAGTGAPQGTGGGQVAAMARPAPAAPAQAAPQDGPTAHAGGPAPAAAAATAPEAGETAAPASARTRFATFAEIVSYVGRKRDIRLKTALERHVRPVRVAPGTIEIALEPDAPQGLSNELARKLEQWTGERWGVAISNEPGEKPLAEQERDRRDSLFREARESTVVQAVLGRFPGAEIVDVREFGGLEPPDDDPDAGELDDGTEGPDEE</sequence>
<dbReference type="Gene3D" id="1.10.8.60">
    <property type="match status" value="1"/>
</dbReference>
<evidence type="ECO:0000256" key="9">
    <source>
        <dbReference type="ARBA" id="ARBA00022932"/>
    </source>
</evidence>
<comment type="catalytic activity">
    <reaction evidence="10 11">
        <text>DNA(n) + a 2'-deoxyribonucleoside 5'-triphosphate = DNA(n+1) + diphosphate</text>
        <dbReference type="Rhea" id="RHEA:22508"/>
        <dbReference type="Rhea" id="RHEA-COMP:17339"/>
        <dbReference type="Rhea" id="RHEA-COMP:17340"/>
        <dbReference type="ChEBI" id="CHEBI:33019"/>
        <dbReference type="ChEBI" id="CHEBI:61560"/>
        <dbReference type="ChEBI" id="CHEBI:173112"/>
        <dbReference type="EC" id="2.7.7.7"/>
    </reaction>
</comment>
<dbReference type="NCBIfam" id="TIGR02397">
    <property type="entry name" value="dnaX_nterm"/>
    <property type="match status" value="1"/>
</dbReference>
<dbReference type="RefSeq" id="WP_213161212.1">
    <property type="nucleotide sequence ID" value="NZ_CP058214.1"/>
</dbReference>
<name>A0A7S8C612_9HYPH</name>
<dbReference type="FunFam" id="3.40.50.300:FF:000014">
    <property type="entry name" value="DNA polymerase III subunit gamma/tau"/>
    <property type="match status" value="1"/>
</dbReference>
<evidence type="ECO:0000256" key="2">
    <source>
        <dbReference type="ARBA" id="ARBA00022679"/>
    </source>
</evidence>
<accession>A0A7S8C612</accession>
<keyword evidence="6 11" id="KW-0547">Nucleotide-binding</keyword>
<dbReference type="CDD" id="cd00009">
    <property type="entry name" value="AAA"/>
    <property type="match status" value="1"/>
</dbReference>
<evidence type="ECO:0000256" key="12">
    <source>
        <dbReference type="SAM" id="MobiDB-lite"/>
    </source>
</evidence>
<reference evidence="14 15" key="1">
    <citation type="submission" date="2020-06" db="EMBL/GenBank/DDBJ databases">
        <title>Genome sequence of 2 isolates from Red Sea Mangroves.</title>
        <authorList>
            <person name="Sefrji F."/>
            <person name="Michoud G."/>
            <person name="Merlino G."/>
            <person name="Daffonchio D."/>
        </authorList>
    </citation>
    <scope>NUCLEOTIDE SEQUENCE [LARGE SCALE GENOMIC DNA]</scope>
    <source>
        <strain evidence="14 15">R1DC25</strain>
    </source>
</reference>
<comment type="similarity">
    <text evidence="1 11">Belongs to the DnaX/STICHEL family.</text>
</comment>
<dbReference type="EC" id="2.7.7.7" evidence="11"/>
<dbReference type="NCBIfam" id="NF006585">
    <property type="entry name" value="PRK09111.1"/>
    <property type="match status" value="1"/>
</dbReference>
<feature type="compositionally biased region" description="Polar residues" evidence="12">
    <location>
        <begin position="1"/>
        <end position="18"/>
    </location>
</feature>
<organism evidence="14 15">
    <name type="scientific">Kaustia mangrovi</name>
    <dbReference type="NCBI Taxonomy" id="2593653"/>
    <lineage>
        <taxon>Bacteria</taxon>
        <taxon>Pseudomonadati</taxon>
        <taxon>Pseudomonadota</taxon>
        <taxon>Alphaproteobacteria</taxon>
        <taxon>Hyphomicrobiales</taxon>
        <taxon>Parvibaculaceae</taxon>
        <taxon>Kaustia</taxon>
    </lineage>
</organism>
<dbReference type="SUPFAM" id="SSF52540">
    <property type="entry name" value="P-loop containing nucleoside triphosphate hydrolases"/>
    <property type="match status" value="1"/>
</dbReference>
<dbReference type="InterPro" id="IPR012763">
    <property type="entry name" value="DNA_pol_III_sug/sutau_N"/>
</dbReference>
<gene>
    <name evidence="11" type="primary">dnaX</name>
    <name evidence="14" type="ORF">HW532_14815</name>
</gene>
<keyword evidence="5" id="KW-0479">Metal-binding</keyword>
<dbReference type="InterPro" id="IPR027417">
    <property type="entry name" value="P-loop_NTPase"/>
</dbReference>
<evidence type="ECO:0000259" key="13">
    <source>
        <dbReference type="SMART" id="SM00382"/>
    </source>
</evidence>
<evidence type="ECO:0000313" key="14">
    <source>
        <dbReference type="EMBL" id="QPC43849.1"/>
    </source>
</evidence>
<keyword evidence="2 11" id="KW-0808">Transferase</keyword>
<evidence type="ECO:0000256" key="10">
    <source>
        <dbReference type="ARBA" id="ARBA00049244"/>
    </source>
</evidence>
<dbReference type="Gene3D" id="3.40.50.300">
    <property type="entry name" value="P-loop containing nucleotide triphosphate hydrolases"/>
    <property type="match status" value="1"/>
</dbReference>
<dbReference type="PANTHER" id="PTHR11669">
    <property type="entry name" value="REPLICATION FACTOR C / DNA POLYMERASE III GAMMA-TAU SUBUNIT"/>
    <property type="match status" value="1"/>
</dbReference>
<keyword evidence="3 11" id="KW-0548">Nucleotidyltransferase</keyword>
<evidence type="ECO:0000256" key="3">
    <source>
        <dbReference type="ARBA" id="ARBA00022695"/>
    </source>
</evidence>
<dbReference type="InterPro" id="IPR008921">
    <property type="entry name" value="DNA_pol3_clamp-load_cplx_C"/>
</dbReference>